<dbReference type="GO" id="GO:0035336">
    <property type="term" value="P:long-chain fatty-acyl-CoA metabolic process"/>
    <property type="evidence" value="ECO:0007669"/>
    <property type="project" value="TreeGrafter"/>
</dbReference>
<dbReference type="Pfam" id="PF03015">
    <property type="entry name" value="Sterile"/>
    <property type="match status" value="2"/>
</dbReference>
<evidence type="ECO:0000259" key="6">
    <source>
        <dbReference type="Pfam" id="PF07993"/>
    </source>
</evidence>
<evidence type="ECO:0000256" key="1">
    <source>
        <dbReference type="ARBA" id="ARBA00005928"/>
    </source>
</evidence>
<gene>
    <name evidence="7" type="ORF">DEO72_LG10g663</name>
</gene>
<evidence type="ECO:0000313" key="8">
    <source>
        <dbReference type="Proteomes" id="UP000501690"/>
    </source>
</evidence>
<evidence type="ECO:0000313" key="7">
    <source>
        <dbReference type="EMBL" id="QCE09444.1"/>
    </source>
</evidence>
<keyword evidence="4" id="KW-0560">Oxidoreductase</keyword>
<dbReference type="PANTHER" id="PTHR11011:SF64">
    <property type="entry name" value="FATTY ACYL-COA REDUCTASE"/>
    <property type="match status" value="1"/>
</dbReference>
<dbReference type="InterPro" id="IPR033640">
    <property type="entry name" value="FAR_C"/>
</dbReference>
<organism evidence="7 8">
    <name type="scientific">Vigna unguiculata</name>
    <name type="common">Cowpea</name>
    <dbReference type="NCBI Taxonomy" id="3917"/>
    <lineage>
        <taxon>Eukaryota</taxon>
        <taxon>Viridiplantae</taxon>
        <taxon>Streptophyta</taxon>
        <taxon>Embryophyta</taxon>
        <taxon>Tracheophyta</taxon>
        <taxon>Spermatophyta</taxon>
        <taxon>Magnoliopsida</taxon>
        <taxon>eudicotyledons</taxon>
        <taxon>Gunneridae</taxon>
        <taxon>Pentapetalae</taxon>
        <taxon>rosids</taxon>
        <taxon>fabids</taxon>
        <taxon>Fabales</taxon>
        <taxon>Fabaceae</taxon>
        <taxon>Papilionoideae</taxon>
        <taxon>50 kb inversion clade</taxon>
        <taxon>NPAAA clade</taxon>
        <taxon>indigoferoid/millettioid clade</taxon>
        <taxon>Phaseoleae</taxon>
        <taxon>Vigna</taxon>
    </lineage>
</organism>
<dbReference type="EC" id="1.2.1.84" evidence="4"/>
<evidence type="ECO:0000256" key="3">
    <source>
        <dbReference type="ARBA" id="ARBA00023098"/>
    </source>
</evidence>
<sequence length="859" mass="97282">MEVGSVLDFLQNKTILIIGATGFIAKIFLEKILRVQPNVKKIFLLLRASDDSSATYRLHNEIIAKDLFIVLKEKLGANFKSFISEKLTLVPGDITYEDLGLKDSILREDICNQTDVIVNLAATTNFDERYDIALGINTFGTKHVMNFAKQCTKLKVLLHVSTAYVCGERGGLILEDPYHFGETLNGVSGLDIDAEKTIVCKKLDELKEQGATERDVKIAMKNLGITRAKAYGWPNTYVFTKAVGEMLVEKLKGNLSVVILRPTIVTSTMKEPFPGYAEGVRTIDSLAVTYAKGKLTCFLGDINGVVDVVPADMVVNAMLVAMVAHAKQPSDIIYHVGSSVRNPVTYLNLQDFGLKYFTAKPWINKDGTPVKVGRVTVLTSMDSFQRYMFLRYLLPLKGLELANTALCQYFRGTYLELHRKIQVVMRMVELYRPYMFFKGVFDDMNTEKLRMAAKESGTETDLFYFDTKNINWDDYFMKTHLPGIIIGKDLFRLLKEKLGTRFSSFVSEKLTVVAGDISHEDLNLKNSILREEICNQTDVIVNLAATTNFDERYDVALGINTLGVKHVMSFAKNCVNLKVFVHVSTAYVCGERGGLIVEDPHEFGVSLNGVRGLDIEMEKKKVEEKLNELKEEGATEHDIELAMKDLGSKRTIDSLIVAYGKGKLTCFLADLKAVFDVIPADMVVNAILVSMVAHANQPSDIIYHVGSSVANPVRYLNFRDYSVRYFREKPWINKEGKPVKVGKVTILSNIDSFYRYMYIRYQLPLKGLELVNAASCHYFQEMCVDFNRKIRTIMRLVELYKPYLFFNGIFDDLNTEKLLSMAREGGVETELFYFDPKIIDWEDYFMNVHFPGIIKYAFK</sequence>
<dbReference type="Gene3D" id="3.40.50.720">
    <property type="entry name" value="NAD(P)-binding Rossmann-like Domain"/>
    <property type="match status" value="2"/>
</dbReference>
<comment type="similarity">
    <text evidence="1 4">Belongs to the fatty acyl-CoA reductase family.</text>
</comment>
<dbReference type="PANTHER" id="PTHR11011">
    <property type="entry name" value="MALE STERILITY PROTEIN 2-RELATED"/>
    <property type="match status" value="1"/>
</dbReference>
<dbReference type="AlphaFoldDB" id="A0A4D6N9H8"/>
<dbReference type="GO" id="GO:0102965">
    <property type="term" value="F:alcohol-forming long-chain fatty acyl-CoA reductase activity"/>
    <property type="evidence" value="ECO:0007669"/>
    <property type="project" value="UniProtKB-EC"/>
</dbReference>
<comment type="function">
    <text evidence="4">Catalyzes the reduction of fatty acyl-CoA to fatty alcohols.</text>
</comment>
<dbReference type="InterPro" id="IPR013120">
    <property type="entry name" value="FAR_NAD-bd"/>
</dbReference>
<dbReference type="Pfam" id="PF07993">
    <property type="entry name" value="NAD_binding_4"/>
    <property type="match status" value="2"/>
</dbReference>
<protein>
    <recommendedName>
        <fullName evidence="4">Fatty acyl-CoA reductase</fullName>
        <ecNumber evidence="4">1.2.1.84</ecNumber>
    </recommendedName>
</protein>
<dbReference type="GO" id="GO:0080019">
    <property type="term" value="F:alcohol-forming very long-chain fatty acyl-CoA reductase activity"/>
    <property type="evidence" value="ECO:0007669"/>
    <property type="project" value="InterPro"/>
</dbReference>
<keyword evidence="3 4" id="KW-0443">Lipid metabolism</keyword>
<keyword evidence="2 4" id="KW-0444">Lipid biosynthesis</keyword>
<proteinExistence type="inferred from homology"/>
<feature type="domain" description="Fatty acyl-CoA reductase C-terminal" evidence="5">
    <location>
        <begin position="392"/>
        <end position="484"/>
    </location>
</feature>
<comment type="catalytic activity">
    <reaction evidence="4">
        <text>a long-chain fatty acyl-CoA + 2 NADPH + 2 H(+) = a long-chain primary fatty alcohol + 2 NADP(+) + CoA</text>
        <dbReference type="Rhea" id="RHEA:52716"/>
        <dbReference type="ChEBI" id="CHEBI:15378"/>
        <dbReference type="ChEBI" id="CHEBI:57287"/>
        <dbReference type="ChEBI" id="CHEBI:57783"/>
        <dbReference type="ChEBI" id="CHEBI:58349"/>
        <dbReference type="ChEBI" id="CHEBI:77396"/>
        <dbReference type="ChEBI" id="CHEBI:83139"/>
        <dbReference type="EC" id="1.2.1.84"/>
    </reaction>
</comment>
<reference evidence="7 8" key="1">
    <citation type="submission" date="2019-04" db="EMBL/GenBank/DDBJ databases">
        <title>An improved genome assembly and genetic linkage map for asparagus bean, Vigna unguiculata ssp. sesquipedialis.</title>
        <authorList>
            <person name="Xia Q."/>
            <person name="Zhang R."/>
            <person name="Dong Y."/>
        </authorList>
    </citation>
    <scope>NUCLEOTIDE SEQUENCE [LARGE SCALE GENOMIC DNA]</scope>
    <source>
        <tissue evidence="7">Leaf</tissue>
    </source>
</reference>
<keyword evidence="8" id="KW-1185">Reference proteome</keyword>
<feature type="domain" description="Fatty acyl-CoA reductase C-terminal" evidence="5">
    <location>
        <begin position="762"/>
        <end position="859"/>
    </location>
</feature>
<evidence type="ECO:0000256" key="2">
    <source>
        <dbReference type="ARBA" id="ARBA00022516"/>
    </source>
</evidence>
<accession>A0A4D6N9H8</accession>
<dbReference type="SUPFAM" id="SSF51735">
    <property type="entry name" value="NAD(P)-binding Rossmann-fold domains"/>
    <property type="match status" value="2"/>
</dbReference>
<dbReference type="EMBL" id="CP039354">
    <property type="protein sequence ID" value="QCE09444.1"/>
    <property type="molecule type" value="Genomic_DNA"/>
</dbReference>
<dbReference type="InterPro" id="IPR026055">
    <property type="entry name" value="FAR"/>
</dbReference>
<evidence type="ECO:0000256" key="4">
    <source>
        <dbReference type="RuleBase" id="RU363097"/>
    </source>
</evidence>
<evidence type="ECO:0000259" key="5">
    <source>
        <dbReference type="Pfam" id="PF03015"/>
    </source>
</evidence>
<dbReference type="InterPro" id="IPR036291">
    <property type="entry name" value="NAD(P)-bd_dom_sf"/>
</dbReference>
<name>A0A4D6N9H8_VIGUN</name>
<feature type="domain" description="Thioester reductase (TE)" evidence="6">
    <location>
        <begin position="496"/>
        <end position="619"/>
    </location>
</feature>
<dbReference type="CDD" id="cd09071">
    <property type="entry name" value="FAR_C"/>
    <property type="match status" value="2"/>
</dbReference>
<dbReference type="Proteomes" id="UP000501690">
    <property type="component" value="Linkage Group LG10"/>
</dbReference>
<dbReference type="GO" id="GO:0010345">
    <property type="term" value="P:suberin biosynthetic process"/>
    <property type="evidence" value="ECO:0007669"/>
    <property type="project" value="TreeGrafter"/>
</dbReference>
<dbReference type="CDD" id="cd05236">
    <property type="entry name" value="FAR-N_SDR_e"/>
    <property type="match status" value="1"/>
</dbReference>
<keyword evidence="4" id="KW-0521">NADP</keyword>
<feature type="domain" description="Thioester reductase (TE)" evidence="6">
    <location>
        <begin position="18"/>
        <end position="318"/>
    </location>
</feature>